<dbReference type="InterPro" id="IPR017449">
    <property type="entry name" value="Pro-tRNA_synth_II"/>
</dbReference>
<dbReference type="InterPro" id="IPR004499">
    <property type="entry name" value="Pro-tRNA-ligase_IIa_arc-type"/>
</dbReference>
<dbReference type="AlphaFoldDB" id="A0AAD5IFJ2"/>
<dbReference type="EMBL" id="JAJSOW010000106">
    <property type="protein sequence ID" value="KAI9161357.1"/>
    <property type="molecule type" value="Genomic_DNA"/>
</dbReference>
<gene>
    <name evidence="3" type="ORF">LWI28_016670</name>
</gene>
<dbReference type="InterPro" id="IPR016061">
    <property type="entry name" value="Pro-tRNA_ligase_II_C"/>
</dbReference>
<evidence type="ECO:0000259" key="2">
    <source>
        <dbReference type="SMART" id="SM00946"/>
    </source>
</evidence>
<evidence type="ECO:0000313" key="4">
    <source>
        <dbReference type="Proteomes" id="UP001064489"/>
    </source>
</evidence>
<accession>A0AAD5IFJ2</accession>
<dbReference type="SMART" id="SM00946">
    <property type="entry name" value="ProRS-C_1"/>
    <property type="match status" value="1"/>
</dbReference>
<proteinExistence type="predicted"/>
<protein>
    <recommendedName>
        <fullName evidence="2">Proline-tRNA ligase class II C-terminal domain-containing protein</fullName>
    </recommendedName>
</protein>
<feature type="domain" description="Proline-tRNA ligase class II C-terminal" evidence="2">
    <location>
        <begin position="118"/>
        <end position="183"/>
    </location>
</feature>
<dbReference type="SUPFAM" id="SSF64586">
    <property type="entry name" value="C-terminal domain of ProRS"/>
    <property type="match status" value="1"/>
</dbReference>
<name>A0AAD5IFJ2_ACENE</name>
<sequence>MRVLMDILFREDMTDAEERNSEGISSYGRRKKVVRKETRLGLSHGKDEDFGKWYSEVFVNSEMIGYYDISGCYIIRHWVVVIWDIMKEFFDMEIEEMEVEKTSLRSACFLFLLLVLFYKKEETHVAGFEPEEVEKDVKERTKGNTGAAKTLCTPFDQQEMHEGTKCFASGKLAKKWSYWGRSY</sequence>
<reference evidence="3" key="1">
    <citation type="journal article" date="2022" name="Plant J.">
        <title>Strategies of tolerance reflected in two North American maple genomes.</title>
        <authorList>
            <person name="McEvoy S.L."/>
            <person name="Sezen U.U."/>
            <person name="Trouern-Trend A."/>
            <person name="McMahon S.M."/>
            <person name="Schaberg P.G."/>
            <person name="Yang J."/>
            <person name="Wegrzyn J.L."/>
            <person name="Swenson N.G."/>
        </authorList>
    </citation>
    <scope>NUCLEOTIDE SEQUENCE</scope>
    <source>
        <strain evidence="3">91603</strain>
    </source>
</reference>
<evidence type="ECO:0000256" key="1">
    <source>
        <dbReference type="ARBA" id="ARBA00022917"/>
    </source>
</evidence>
<reference evidence="3" key="2">
    <citation type="submission" date="2023-02" db="EMBL/GenBank/DDBJ databases">
        <authorList>
            <person name="Swenson N.G."/>
            <person name="Wegrzyn J.L."/>
            <person name="Mcevoy S.L."/>
        </authorList>
    </citation>
    <scope>NUCLEOTIDE SEQUENCE</scope>
    <source>
        <strain evidence="3">91603</strain>
        <tissue evidence="3">Leaf</tissue>
    </source>
</reference>
<dbReference type="InterPro" id="IPR045864">
    <property type="entry name" value="aa-tRNA-synth_II/BPL/LPL"/>
</dbReference>
<keyword evidence="4" id="KW-1185">Reference proteome</keyword>
<dbReference type="GO" id="GO:0005737">
    <property type="term" value="C:cytoplasm"/>
    <property type="evidence" value="ECO:0007669"/>
    <property type="project" value="InterPro"/>
</dbReference>
<dbReference type="PANTHER" id="PTHR43382">
    <property type="entry name" value="PROLYL-TRNA SYNTHETASE"/>
    <property type="match status" value="1"/>
</dbReference>
<dbReference type="GO" id="GO:0017101">
    <property type="term" value="C:aminoacyl-tRNA synthetase multienzyme complex"/>
    <property type="evidence" value="ECO:0007669"/>
    <property type="project" value="TreeGrafter"/>
</dbReference>
<dbReference type="GO" id="GO:0005524">
    <property type="term" value="F:ATP binding"/>
    <property type="evidence" value="ECO:0007669"/>
    <property type="project" value="InterPro"/>
</dbReference>
<evidence type="ECO:0000313" key="3">
    <source>
        <dbReference type="EMBL" id="KAI9161357.1"/>
    </source>
</evidence>
<comment type="caution">
    <text evidence="3">The sequence shown here is derived from an EMBL/GenBank/DDBJ whole genome shotgun (WGS) entry which is preliminary data.</text>
</comment>
<dbReference type="GO" id="GO:0004827">
    <property type="term" value="F:proline-tRNA ligase activity"/>
    <property type="evidence" value="ECO:0007669"/>
    <property type="project" value="InterPro"/>
</dbReference>
<dbReference type="Pfam" id="PF09180">
    <property type="entry name" value="ProRS-C_1"/>
    <property type="match status" value="1"/>
</dbReference>
<organism evidence="3 4">
    <name type="scientific">Acer negundo</name>
    <name type="common">Box elder</name>
    <dbReference type="NCBI Taxonomy" id="4023"/>
    <lineage>
        <taxon>Eukaryota</taxon>
        <taxon>Viridiplantae</taxon>
        <taxon>Streptophyta</taxon>
        <taxon>Embryophyta</taxon>
        <taxon>Tracheophyta</taxon>
        <taxon>Spermatophyta</taxon>
        <taxon>Magnoliopsida</taxon>
        <taxon>eudicotyledons</taxon>
        <taxon>Gunneridae</taxon>
        <taxon>Pentapetalae</taxon>
        <taxon>rosids</taxon>
        <taxon>malvids</taxon>
        <taxon>Sapindales</taxon>
        <taxon>Sapindaceae</taxon>
        <taxon>Hippocastanoideae</taxon>
        <taxon>Acereae</taxon>
        <taxon>Acer</taxon>
    </lineage>
</organism>
<dbReference type="PANTHER" id="PTHR43382:SF2">
    <property type="entry name" value="BIFUNCTIONAL GLUTAMATE_PROLINE--TRNA LIGASE"/>
    <property type="match status" value="1"/>
</dbReference>
<dbReference type="GO" id="GO:0006433">
    <property type="term" value="P:prolyl-tRNA aminoacylation"/>
    <property type="evidence" value="ECO:0007669"/>
    <property type="project" value="InterPro"/>
</dbReference>
<dbReference type="Proteomes" id="UP001064489">
    <property type="component" value="Chromosome 2"/>
</dbReference>
<dbReference type="Gene3D" id="3.30.930.10">
    <property type="entry name" value="Bira Bifunctional Protein, Domain 2"/>
    <property type="match status" value="1"/>
</dbReference>
<keyword evidence="1" id="KW-0648">Protein biosynthesis</keyword>